<feature type="compositionally biased region" description="Pro residues" evidence="1">
    <location>
        <begin position="1207"/>
        <end position="1219"/>
    </location>
</feature>
<feature type="compositionally biased region" description="Pro residues" evidence="1">
    <location>
        <begin position="558"/>
        <end position="583"/>
    </location>
</feature>
<evidence type="ECO:0000313" key="3">
    <source>
        <dbReference type="Proteomes" id="UP000299084"/>
    </source>
</evidence>
<feature type="compositionally biased region" description="Basic residues" evidence="1">
    <location>
        <begin position="707"/>
        <end position="719"/>
    </location>
</feature>
<feature type="compositionally biased region" description="Low complexity" evidence="1">
    <location>
        <begin position="1122"/>
        <end position="1137"/>
    </location>
</feature>
<feature type="region of interest" description="Disordered" evidence="1">
    <location>
        <begin position="451"/>
        <end position="689"/>
    </location>
</feature>
<feature type="region of interest" description="Disordered" evidence="1">
    <location>
        <begin position="2823"/>
        <end position="2842"/>
    </location>
</feature>
<feature type="compositionally biased region" description="Pro residues" evidence="1">
    <location>
        <begin position="1070"/>
        <end position="1081"/>
    </location>
</feature>
<accession>A0A5N4CUT8</accession>
<feature type="compositionally biased region" description="Gly residues" evidence="1">
    <location>
        <begin position="495"/>
        <end position="510"/>
    </location>
</feature>
<sequence>MGKAQGGQEAFLGETAPEQPVTMAEWAVGEDAWVQGWHGTSACQWKPSLLEPLGPRRSSQPLVDWPLWGPEPGTLPHPRLGWGHLTSEFHSSGPRVRAQLTAGDLGQTRPKPCAPLVALKLFPSTPCASIPAAPGHLDEGTGCPSAVPLSPTSGVLDLLLHKGGWAAVGHSHPWLSHLHLFLVPRGARGWDVPGVKAWDIGISQTWALSIWSSQSTGRSEPATYSVGIPPSRMAGGDFLCDALEPSSPPGMTLTRSGHLSKSQAFICKMVHSLLPLRVARTWHSVGTRPVVPRQKMVLHRPKSGTQAWTVICLQGQPRDTVSPPEFTQREILGQGAPGEAGPPVNVDDFPGAWSCPRAAAQTLGNSMGSERGGSLGAPEGRRFGVPQGNTAPLAPGSHRGGQVSLPAGREGALPCTTRAGLKSGGAAWKGRDACGPARSAPDSLQDLPVRAESGLRGSGPGPARGNSVPGLGTARLRLLPSRRLRARQPLRPQGPGRGGWAPRAGAGGGTAARLRRSNRRARRGGGGRAAAAGPERADEPRELTAAAAARAQARSRSPPGPPASRLPRPPAGRPAPSAPPGPNCPSSLRIPARGRRAEQEASRSRRRQRRAARRRPPPPEQDRARRTPRQPRRSHTPGHPGRGAPGSARPAQPVPHRRRRRPPPRPRRIATTLLLRGLGARASPGDSELGRQFRDWCLRTYGDSAKPRRGSPRSCRRWRTGAGSARQPARKASSSSGCAPRASAWQRPEPKMGQWCMCRARAAAAGLPPRLGAAGAGWGCGCVLSVDLARPDARVPAHPSAQPARAALRVRGVPAPLCAAAPAVAVPGGLMFRPPVPSPSQQAAAPKPKPPPARPGAACPGASRSRPRAGWAVVVPREGGTGAATGRGVRSASQRQGRGPARVLSPRPTRAGPGRAPEPQPGAGAASRGWLPPPWDGGGLTYPSPPLPRPRGRPGGGETAAPRGRRRARAGASPPARRPGEACGRAPALPRRTSLFCSGWGLGGAAAPGAVLSFELSCVQPPARPAGPLPPCPPPSSPPRPARASKRGRPAPASLPPSLPRSPPACSSPVRPPAPPQPSPPDALHTQLIRSLRKVHLSPPPPPPAAARPARGREPGSGSGGASPRAQGTGLQAAGRRAAHLRGALITAPLPLRPPAAHLRRCRLRPDPKQGAGPRGAPGPCPNPLESGTSQPKSVLPAKPRESGSLSPPPSSQGPPPPAQISSLPLPGLGQPSPSCQFRTLLCSPPSWASVPSLNGWLGPCPSPWVIALRYPGFPGQLVPPTSTPFWSSLSRELESEAGAPTPGVGGQVTIRHGSWLTGSLCWWTSPLGSGYHGAASPPTRLATQLSRRSKCIHAHPGHMQKLGTRPGLQLLPAQPVPSDPPRGLKRLHPSSWTNNKPSQGTTCLGGREREPKPPCPGCQGDDKHNRHALLRQPTPQATHAHLPGPLLPAPRPDKRSQPQEMPLVLPSPAPSTFLGLSIGVGWTLSLFRGHQGTQLVGVVGIAQDLVKKPTETPREGRKAGRTISGKRGYGSWVIQPLNQGPLGPCVGLGPQGPFSSSHSHMWCCGRGPSESGPRRVDDLTPLVLSHLALSFSGCIGGRGELHSAGASCSWGLAGGGAGRGSSRSSGVGVGGGKLVFSLQVVTGNRREEGGVLHRAAWGALGIRPFYDRSQPGPPNWAKPGEANPSEARPSDSVPVGHRLCLGRGPGILGNKGSQPNSTIFQMVKLRPRERVFPMQISVLHGGFPLGPSHARNPPIRAPSPKGKCQIAKLHSRHQAFASQTPGDTLNVGTACACLHSDPFGAWVTLQDQVRPSHCLPASHKVLGHFLQEVGQHVPPLPWARPGMNVLSSLAPTGCLPLPECLGIRRPIWNPENVAGMTRGWGAYKGQVSDPASGKPRLLLPWRECVCIWMCVQKCGCVDVSVHVPVHVQAGDACVPWDTSVFADVQVPGAWALADHEDDRVAELTGVSFIVTESPRAAGLVPAAPGVSAAAEAKREGGSGHKRWCHVAHLPVSSLSPLPLNSLPYKGGRSLKLGEKGPTKVGGFLEQGLLKRGDEGLRVPSHRALGHGYGISPQSWGLEDSGFPSALAGSCSALGLSFPSYCSGKAPVVPPASESLPGARDARSQRSRRGCWRGESGGFTQAWRHSPGRRPLIPPAPQPPNPPHSLARSLSSLLCALRTWCLSTSPMFPSPCHVPDTLFHLISPGSYEVDEKLASERPGNLPEPHSEQVAGPGFCGWSDRLTPRGRRAEPTGALALPTSHLRLTVAPHLRTHYKSFLELEADLPAWTQPWGREMPSLLSTSSSSHLNHGYHPCSSCLHRLQGAGRESSDPLPARSLTPSASSPLGHPGTWGSSAADGETKAEAECESVWFQSQESFILSLICSFHCPPYHSSYILPLLRPHLAACCPHCLPPSRCSCDVSHTGLLAILKTTRRNPAPGPLHWLIAPAPKGLPMMGEAGALELESVNQPSFFALRTSGAPRVSKESSGRRHLSWTLKAKTNCSARAEHEEASRARGGTGFGGSHRLGMVMTGATFLEKHVLQSISDGVGMGKWSNQLENHFGVLRGMSWEGSGKPLRGASASPSRRAGSVEREGQTETERRGWFPRRTIGWGSGNEGSSRVTVDLVFLGGVFRKPGMPRGRVQWVESKSCPQGWWPKRPGDSGLSGISLGVSMFTGPLSQSGTFPAPAGTRHRLLGGLICSRRHGALPLAGQALTGCWQNPWLPQSRRPQPPWADVMTPFYRLANQGTASAGHPARQQEISVGQSSHRAGQRVTWPTTDLHLDPSSATSSWFWASGSPAQIPSAYGITLSLTNRLPSWGCGSISGSLGGPPNPSAKIPQPDSC</sequence>
<protein>
    <submittedName>
        <fullName evidence="2">Uncharacterized protein</fullName>
    </submittedName>
</protein>
<feature type="compositionally biased region" description="Basic residues" evidence="1">
    <location>
        <begin position="655"/>
        <end position="668"/>
    </location>
</feature>
<feature type="compositionally biased region" description="Basic residues" evidence="1">
    <location>
        <begin position="513"/>
        <end position="525"/>
    </location>
</feature>
<feature type="region of interest" description="Disordered" evidence="1">
    <location>
        <begin position="1164"/>
        <end position="1229"/>
    </location>
</feature>
<dbReference type="EMBL" id="JWIN03000019">
    <property type="protein sequence ID" value="KAB1262612.1"/>
    <property type="molecule type" value="Genomic_DNA"/>
</dbReference>
<name>A0A5N4CUT8_CAMDR</name>
<feature type="compositionally biased region" description="Basic and acidic residues" evidence="1">
    <location>
        <begin position="2587"/>
        <end position="2599"/>
    </location>
</feature>
<feature type="compositionally biased region" description="Pro residues" evidence="1">
    <location>
        <begin position="2152"/>
        <end position="2163"/>
    </location>
</feature>
<feature type="region of interest" description="Disordered" evidence="1">
    <location>
        <begin position="1671"/>
        <end position="1697"/>
    </location>
</feature>
<feature type="region of interest" description="Disordered" evidence="1">
    <location>
        <begin position="2571"/>
        <end position="2599"/>
    </location>
</feature>
<feature type="compositionally biased region" description="Low complexity" evidence="1">
    <location>
        <begin position="545"/>
        <end position="557"/>
    </location>
</feature>
<comment type="caution">
    <text evidence="2">The sequence shown here is derived from an EMBL/GenBank/DDBJ whole genome shotgun (WGS) entry which is preliminary data.</text>
</comment>
<gene>
    <name evidence="2" type="ORF">Cadr_000021276</name>
</gene>
<feature type="compositionally biased region" description="Low complexity" evidence="1">
    <location>
        <begin position="2576"/>
        <end position="2586"/>
    </location>
</feature>
<proteinExistence type="predicted"/>
<feature type="compositionally biased region" description="Low complexity" evidence="1">
    <location>
        <begin position="1220"/>
        <end position="1229"/>
    </location>
</feature>
<feature type="compositionally biased region" description="Pro residues" evidence="1">
    <location>
        <begin position="1022"/>
        <end position="1041"/>
    </location>
</feature>
<evidence type="ECO:0000256" key="1">
    <source>
        <dbReference type="SAM" id="MobiDB-lite"/>
    </source>
</evidence>
<feature type="region of interest" description="Disordered" evidence="1">
    <location>
        <begin position="2324"/>
        <end position="2357"/>
    </location>
</feature>
<evidence type="ECO:0000313" key="2">
    <source>
        <dbReference type="EMBL" id="KAB1262612.1"/>
    </source>
</evidence>
<dbReference type="Proteomes" id="UP000299084">
    <property type="component" value="Unassembled WGS sequence"/>
</dbReference>
<organism evidence="2 3">
    <name type="scientific">Camelus dromedarius</name>
    <name type="common">Dromedary</name>
    <name type="synonym">Arabian camel</name>
    <dbReference type="NCBI Taxonomy" id="9838"/>
    <lineage>
        <taxon>Eukaryota</taxon>
        <taxon>Metazoa</taxon>
        <taxon>Chordata</taxon>
        <taxon>Craniata</taxon>
        <taxon>Vertebrata</taxon>
        <taxon>Euteleostomi</taxon>
        <taxon>Mammalia</taxon>
        <taxon>Eutheria</taxon>
        <taxon>Laurasiatheria</taxon>
        <taxon>Artiodactyla</taxon>
        <taxon>Tylopoda</taxon>
        <taxon>Camelidae</taxon>
        <taxon>Camelus</taxon>
    </lineage>
</organism>
<feature type="region of interest" description="Disordered" evidence="1">
    <location>
        <begin position="1358"/>
        <end position="1467"/>
    </location>
</feature>
<reference evidence="2 3" key="1">
    <citation type="journal article" date="2019" name="Mol. Ecol. Resour.">
        <title>Improving Illumina assemblies with Hi-C and long reads: an example with the North African dromedary.</title>
        <authorList>
            <person name="Elbers J.P."/>
            <person name="Rogers M.F."/>
            <person name="Perelman P.L."/>
            <person name="Proskuryakova A.A."/>
            <person name="Serdyukova N.A."/>
            <person name="Johnson W.E."/>
            <person name="Horin P."/>
            <person name="Corander J."/>
            <person name="Murphy D."/>
            <person name="Burger P.A."/>
        </authorList>
    </citation>
    <scope>NUCLEOTIDE SEQUENCE [LARGE SCALE GENOMIC DNA]</scope>
    <source>
        <strain evidence="2">Drom800</strain>
        <tissue evidence="2">Blood</tissue>
    </source>
</reference>
<keyword evidence="3" id="KW-1185">Reference proteome</keyword>
<feature type="region of interest" description="Disordered" evidence="1">
    <location>
        <begin position="2108"/>
        <end position="2165"/>
    </location>
</feature>
<feature type="compositionally biased region" description="Basic residues" evidence="1">
    <location>
        <begin position="626"/>
        <end position="636"/>
    </location>
</feature>
<feature type="compositionally biased region" description="Polar residues" evidence="1">
    <location>
        <begin position="1391"/>
        <end position="1403"/>
    </location>
</feature>
<feature type="region of interest" description="Disordered" evidence="1">
    <location>
        <begin position="835"/>
        <end position="988"/>
    </location>
</feature>
<feature type="compositionally biased region" description="Pro residues" evidence="1">
    <location>
        <begin position="1053"/>
        <end position="1063"/>
    </location>
</feature>
<feature type="region of interest" description="Disordered" evidence="1">
    <location>
        <begin position="702"/>
        <end position="746"/>
    </location>
</feature>
<feature type="compositionally biased region" description="Low complexity" evidence="1">
    <location>
        <begin position="906"/>
        <end position="917"/>
    </location>
</feature>
<feature type="compositionally biased region" description="Basic residues" evidence="1">
    <location>
        <begin position="604"/>
        <end position="616"/>
    </location>
</feature>
<feature type="region of interest" description="Disordered" evidence="1">
    <location>
        <begin position="1020"/>
        <end position="1137"/>
    </location>
</feature>